<dbReference type="InterPro" id="IPR006750">
    <property type="entry name" value="YdcZ"/>
</dbReference>
<keyword evidence="1" id="KW-0812">Transmembrane</keyword>
<dbReference type="KEGG" id="rtu:PR017_21665"/>
<sequence>MLTLIGLALLNGILIATSRVINGHLGRKVGAIRTALWAHAVGFIFLSVIIATMFRNNLAVEPAVPTTAWLGGILGVAFVALNSHAVPRLGAGKTTSFVVGAQMLASMAIDSLSLPFSEATMTALGGAAIIVAGVWMAAFVSKK</sequence>
<dbReference type="PANTHER" id="PTHR34821:SF2">
    <property type="entry name" value="INNER MEMBRANE PROTEIN YDCZ"/>
    <property type="match status" value="1"/>
</dbReference>
<evidence type="ECO:0000313" key="3">
    <source>
        <dbReference type="Proteomes" id="UP000249499"/>
    </source>
</evidence>
<dbReference type="Proteomes" id="UP000249499">
    <property type="component" value="Plasmid pTi1078"/>
</dbReference>
<dbReference type="GO" id="GO:0005886">
    <property type="term" value="C:plasma membrane"/>
    <property type="evidence" value="ECO:0007669"/>
    <property type="project" value="TreeGrafter"/>
</dbReference>
<dbReference type="AlphaFoldDB" id="A0AAF1KT28"/>
<reference evidence="3" key="2">
    <citation type="journal article" date="2023" name="MicrobiologyOpen">
        <title>Genomics of the tumorigenes clade of the family Rhizobiaceae and description of Rhizobium rhododendri sp. nov.</title>
        <authorList>
            <person name="Kuzmanovic N."/>
            <person name="diCenzo G.C."/>
            <person name="Bunk B."/>
            <person name="Sproeer C."/>
            <person name="Fruehling A."/>
            <person name="Neumann-Schaal M."/>
            <person name="Overmann J."/>
            <person name="Smalla K."/>
        </authorList>
    </citation>
    <scope>NUCLEOTIDE SEQUENCE [LARGE SCALE GENOMIC DNA]</scope>
    <source>
        <strain evidence="3">1078</strain>
        <plasmid evidence="3">pTi1078</plasmid>
    </source>
</reference>
<keyword evidence="1" id="KW-1133">Transmembrane helix</keyword>
<name>A0AAF1KT28_9HYPH</name>
<evidence type="ECO:0000256" key="1">
    <source>
        <dbReference type="SAM" id="Phobius"/>
    </source>
</evidence>
<dbReference type="EMBL" id="CP117257">
    <property type="protein sequence ID" value="WFR98333.1"/>
    <property type="molecule type" value="Genomic_DNA"/>
</dbReference>
<keyword evidence="3" id="KW-1185">Reference proteome</keyword>
<dbReference type="RefSeq" id="WP_111219411.1">
    <property type="nucleotide sequence ID" value="NZ_CP117257.1"/>
</dbReference>
<accession>A0AAF1KT28</accession>
<keyword evidence="2" id="KW-0614">Plasmid</keyword>
<feature type="transmembrane region" description="Helical" evidence="1">
    <location>
        <begin position="34"/>
        <end position="54"/>
    </location>
</feature>
<feature type="transmembrane region" description="Helical" evidence="1">
    <location>
        <begin position="121"/>
        <end position="140"/>
    </location>
</feature>
<geneLocation type="plasmid" evidence="2 3">
    <name>pTi1078</name>
</geneLocation>
<reference evidence="2 3" key="1">
    <citation type="journal article" date="2018" name="Sci. Rep.">
        <title>Rhizobium tumorigenes sp. nov., a novel plant tumorigenic bacterium isolated from cane gall tumors on thornless blackberry.</title>
        <authorList>
            <person name="Kuzmanovi N."/>
            <person name="Smalla K."/>
            <person name="Gronow S."/>
            <person name="PuBawska J."/>
        </authorList>
    </citation>
    <scope>NUCLEOTIDE SEQUENCE [LARGE SCALE GENOMIC DNA]</scope>
    <source>
        <strain evidence="2 3">1078</strain>
    </source>
</reference>
<dbReference type="PANTHER" id="PTHR34821">
    <property type="entry name" value="INNER MEMBRANE PROTEIN YDCZ"/>
    <property type="match status" value="1"/>
</dbReference>
<feature type="transmembrane region" description="Helical" evidence="1">
    <location>
        <begin position="66"/>
        <end position="86"/>
    </location>
</feature>
<protein>
    <submittedName>
        <fullName evidence="2">DMT family transporter</fullName>
    </submittedName>
</protein>
<dbReference type="Pfam" id="PF04657">
    <property type="entry name" value="DMT_YdcZ"/>
    <property type="match status" value="1"/>
</dbReference>
<evidence type="ECO:0000313" key="2">
    <source>
        <dbReference type="EMBL" id="WFR98333.1"/>
    </source>
</evidence>
<organism evidence="2 3">
    <name type="scientific">Rhizobium tumorigenes</name>
    <dbReference type="NCBI Taxonomy" id="2041385"/>
    <lineage>
        <taxon>Bacteria</taxon>
        <taxon>Pseudomonadati</taxon>
        <taxon>Pseudomonadota</taxon>
        <taxon>Alphaproteobacteria</taxon>
        <taxon>Hyphomicrobiales</taxon>
        <taxon>Rhizobiaceae</taxon>
        <taxon>Rhizobium/Agrobacterium group</taxon>
        <taxon>Rhizobium</taxon>
    </lineage>
</organism>
<gene>
    <name evidence="2" type="ORF">PR017_21665</name>
</gene>
<keyword evidence="1" id="KW-0472">Membrane</keyword>
<proteinExistence type="predicted"/>